<keyword evidence="3" id="KW-1185">Reference proteome</keyword>
<dbReference type="Gene3D" id="3.40.50.1820">
    <property type="entry name" value="alpha/beta hydrolase"/>
    <property type="match status" value="1"/>
</dbReference>
<dbReference type="Proteomes" id="UP000660262">
    <property type="component" value="Unassembled WGS sequence"/>
</dbReference>
<dbReference type="InterPro" id="IPR029058">
    <property type="entry name" value="AB_hydrolase_fold"/>
</dbReference>
<protein>
    <recommendedName>
        <fullName evidence="4">AB hydrolase-1 domain-containing protein</fullName>
    </recommendedName>
</protein>
<dbReference type="SUPFAM" id="SSF53474">
    <property type="entry name" value="alpha/beta-Hydrolases"/>
    <property type="match status" value="1"/>
</dbReference>
<dbReference type="PANTHER" id="PTHR11005">
    <property type="entry name" value="LYSOSOMAL ACID LIPASE-RELATED"/>
    <property type="match status" value="1"/>
</dbReference>
<dbReference type="AlphaFoldDB" id="A0A830HDH6"/>
<feature type="compositionally biased region" description="Low complexity" evidence="1">
    <location>
        <begin position="35"/>
        <end position="45"/>
    </location>
</feature>
<reference evidence="2" key="1">
    <citation type="submission" date="2020-10" db="EMBL/GenBank/DDBJ databases">
        <title>Unveiling of a novel bifunctional photoreceptor, Dualchrome1, isolated from a cosmopolitan green alga.</title>
        <authorList>
            <person name="Suzuki S."/>
            <person name="Kawachi M."/>
        </authorList>
    </citation>
    <scope>NUCLEOTIDE SEQUENCE</scope>
    <source>
        <strain evidence="2">NIES 2893</strain>
    </source>
</reference>
<feature type="compositionally biased region" description="Basic residues" evidence="1">
    <location>
        <begin position="23"/>
        <end position="34"/>
    </location>
</feature>
<sequence>MSERGSAPRAALHVSPPPTAAIKGRRASPTKKRGTAATTTATTTTRRSALRKDAEVKEDVAQLEDSQKKKPDGVATATIDISDHLDEDVKPERWSSRIGKLVQERRRGMQKVRDDAFTVTGNLLQKLQGTLVPTKQQHGDHGEVAETATEETATTSDKPVPAAKNSAVAAPKTLHNSADEHHFVPVGNGAWEICLHRYVPRSKRSNTPPVLLVPGCASNARSFDLAPSASLARYLADGGPLGSDGMDVWVVELRGIGRSRLAQTDDEGKDKDEKGGASSYSNAQVYGWNFDTHLKEDLPAAAAYVGKVTGAKSLSGIGHSMGGMLLLSALATSSWKTPLKFVITLASCLRVPAEESGYGFAIYLGELLRKARAAHALGVPVRAVSMLQSASIGATSAPLRKGPEGQTKLPRFADTWATTLREFAHGSTANPAATPTPLVRRLLSEGFEDVPISLLAQMSTLFESSGMRPSSWTVQSKLPKDDDHYAESCEMPYIHAVRLHAASRKPTDPTDFVAFAANGDAIFPPKYVRETVEAGNGRFVLVGDRKDGYTNDFKHYDLLTSTLARVEVFPMIWDALMDGRMAAGYDVDGVAPKVDDLDMASSTR</sequence>
<gene>
    <name evidence="2" type="ORF">PPROV_000383700</name>
</gene>
<organism evidence="2 3">
    <name type="scientific">Pycnococcus provasolii</name>
    <dbReference type="NCBI Taxonomy" id="41880"/>
    <lineage>
        <taxon>Eukaryota</taxon>
        <taxon>Viridiplantae</taxon>
        <taxon>Chlorophyta</taxon>
        <taxon>Pseudoscourfieldiophyceae</taxon>
        <taxon>Pseudoscourfieldiales</taxon>
        <taxon>Pycnococcaceae</taxon>
        <taxon>Pycnococcus</taxon>
    </lineage>
</organism>
<evidence type="ECO:0008006" key="4">
    <source>
        <dbReference type="Google" id="ProtNLM"/>
    </source>
</evidence>
<feature type="compositionally biased region" description="Low complexity" evidence="1">
    <location>
        <begin position="145"/>
        <end position="155"/>
    </location>
</feature>
<evidence type="ECO:0000256" key="1">
    <source>
        <dbReference type="SAM" id="MobiDB-lite"/>
    </source>
</evidence>
<comment type="caution">
    <text evidence="2">The sequence shown here is derived from an EMBL/GenBank/DDBJ whole genome shotgun (WGS) entry which is preliminary data.</text>
</comment>
<feature type="compositionally biased region" description="Basic and acidic residues" evidence="1">
    <location>
        <begin position="50"/>
        <end position="72"/>
    </location>
</feature>
<dbReference type="OrthoDB" id="9974421at2759"/>
<evidence type="ECO:0000313" key="2">
    <source>
        <dbReference type="EMBL" id="GHP05085.1"/>
    </source>
</evidence>
<proteinExistence type="predicted"/>
<name>A0A830HDH6_9CHLO</name>
<dbReference type="EMBL" id="BNJQ01000009">
    <property type="protein sequence ID" value="GHP05085.1"/>
    <property type="molecule type" value="Genomic_DNA"/>
</dbReference>
<accession>A0A830HDH6</accession>
<feature type="region of interest" description="Disordered" evidence="1">
    <location>
        <begin position="132"/>
        <end position="166"/>
    </location>
</feature>
<evidence type="ECO:0000313" key="3">
    <source>
        <dbReference type="Proteomes" id="UP000660262"/>
    </source>
</evidence>
<feature type="region of interest" description="Disordered" evidence="1">
    <location>
        <begin position="1"/>
        <end position="75"/>
    </location>
</feature>